<comment type="caution">
    <text evidence="12">The sequence shown here is derived from an EMBL/GenBank/DDBJ whole genome shotgun (WGS) entry which is preliminary data.</text>
</comment>
<keyword evidence="13" id="KW-1185">Reference proteome</keyword>
<dbReference type="OrthoDB" id="422663at2759"/>
<keyword evidence="4 7" id="KW-0067">ATP-binding</keyword>
<feature type="domain" description="DEAD-box RNA helicase Q" evidence="11">
    <location>
        <begin position="133"/>
        <end position="162"/>
    </location>
</feature>
<keyword evidence="3 7" id="KW-0347">Helicase</keyword>
<feature type="short sequence motif" description="Q motif" evidence="6">
    <location>
        <begin position="133"/>
        <end position="162"/>
    </location>
</feature>
<dbReference type="GO" id="GO:0016787">
    <property type="term" value="F:hydrolase activity"/>
    <property type="evidence" value="ECO:0007669"/>
    <property type="project" value="UniProtKB-KW"/>
</dbReference>
<evidence type="ECO:0000256" key="6">
    <source>
        <dbReference type="PROSITE-ProRule" id="PRU00552"/>
    </source>
</evidence>
<dbReference type="SUPFAM" id="SSF52540">
    <property type="entry name" value="P-loop containing nucleoside triphosphate hydrolases"/>
    <property type="match status" value="2"/>
</dbReference>
<evidence type="ECO:0000256" key="1">
    <source>
        <dbReference type="ARBA" id="ARBA00022741"/>
    </source>
</evidence>
<organism evidence="12 13">
    <name type="scientific">Elysia chlorotica</name>
    <name type="common">Eastern emerald elysia</name>
    <name type="synonym">Sea slug</name>
    <dbReference type="NCBI Taxonomy" id="188477"/>
    <lineage>
        <taxon>Eukaryota</taxon>
        <taxon>Metazoa</taxon>
        <taxon>Spiralia</taxon>
        <taxon>Lophotrochozoa</taxon>
        <taxon>Mollusca</taxon>
        <taxon>Gastropoda</taxon>
        <taxon>Heterobranchia</taxon>
        <taxon>Euthyneura</taxon>
        <taxon>Panpulmonata</taxon>
        <taxon>Sacoglossa</taxon>
        <taxon>Placobranchoidea</taxon>
        <taxon>Plakobranchidae</taxon>
        <taxon>Elysia</taxon>
    </lineage>
</organism>
<dbReference type="GO" id="GO:0005524">
    <property type="term" value="F:ATP binding"/>
    <property type="evidence" value="ECO:0007669"/>
    <property type="project" value="UniProtKB-UniRule"/>
</dbReference>
<evidence type="ECO:0000256" key="3">
    <source>
        <dbReference type="ARBA" id="ARBA00022806"/>
    </source>
</evidence>
<dbReference type="STRING" id="188477.A0A433T408"/>
<feature type="compositionally biased region" description="Basic and acidic residues" evidence="8">
    <location>
        <begin position="25"/>
        <end position="70"/>
    </location>
</feature>
<dbReference type="GO" id="GO:0003723">
    <property type="term" value="F:RNA binding"/>
    <property type="evidence" value="ECO:0007669"/>
    <property type="project" value="UniProtKB-UniRule"/>
</dbReference>
<evidence type="ECO:0000256" key="4">
    <source>
        <dbReference type="ARBA" id="ARBA00022840"/>
    </source>
</evidence>
<feature type="domain" description="Helicase C-terminal" evidence="10">
    <location>
        <begin position="379"/>
        <end position="572"/>
    </location>
</feature>
<proteinExistence type="inferred from homology"/>
<accession>A0A433T408</accession>
<keyword evidence="5 7" id="KW-0694">RNA-binding</keyword>
<evidence type="ECO:0000259" key="11">
    <source>
        <dbReference type="PROSITE" id="PS51195"/>
    </source>
</evidence>
<evidence type="ECO:0000313" key="13">
    <source>
        <dbReference type="Proteomes" id="UP000271974"/>
    </source>
</evidence>
<dbReference type="EMBL" id="RQTK01000677">
    <property type="protein sequence ID" value="RUS76261.1"/>
    <property type="molecule type" value="Genomic_DNA"/>
</dbReference>
<protein>
    <recommendedName>
        <fullName evidence="7">ATP-dependent RNA helicase</fullName>
        <ecNumber evidence="7">3.6.4.13</ecNumber>
    </recommendedName>
</protein>
<dbReference type="InterPro" id="IPR014014">
    <property type="entry name" value="RNA_helicase_DEAD_Q_motif"/>
</dbReference>
<dbReference type="PROSITE" id="PS51192">
    <property type="entry name" value="HELICASE_ATP_BIND_1"/>
    <property type="match status" value="1"/>
</dbReference>
<keyword evidence="2 7" id="KW-0378">Hydrolase</keyword>
<feature type="compositionally biased region" description="Low complexity" evidence="8">
    <location>
        <begin position="345"/>
        <end position="364"/>
    </location>
</feature>
<dbReference type="Proteomes" id="UP000271974">
    <property type="component" value="Unassembled WGS sequence"/>
</dbReference>
<sequence length="604" mass="66366">MADDLGLNLSLNLIPDDVLSSAAGGKKEKVFGDRRSRVQQRKELRRQKGDATKSDSLGENRSREKRKHEDDSDNDAESSVGNKAARTDSNHKTGAKKGKGSVVISSLFRKNPEVPVVSNAEVATLQENVFSGDTFRELPLHPYLISNLEEKQGFKQLTEVQKRTIPVLLQGKDALVKSQTGSGKTLAYAVPVVQSLQARKLKVTRMDGPYALVIVPTREVRNVYLFLLFQSFVWIVSGCLMGGEKRKAEKSRLRKGINVLVATPGRLMDHINTTGVLSLARVRWLTSDELYPMQKDVALIMNALKAQCPDPPQTVLLSATLSQGVERLSSITLSNPERVNVSDHAGSASATAGEASSPSAPPNGVTTSPDTESFSLPSQLKQHFLVTPCKLRLVLLAGLVLWKCKYSKPCSKMIVFLSTQDAVEFHAQLFAQVLGCKRTIQKKLSDLADTKTQGLQVFKLHGDMPQKDRSKTFQDFTATSSGVLLCTDVAARGLDLPHVDWIVQYTSPGATVDYIHRVGRTARAGSLGHSLLFLMPSEVGYVTELNRYRISLTQFDQSKILRCLLQNISDLPKPTSNTSGVSNSKLVCVRSLRCRTLHKTEFAP</sequence>
<dbReference type="AlphaFoldDB" id="A0A433T408"/>
<reference evidence="12 13" key="1">
    <citation type="submission" date="2019-01" db="EMBL/GenBank/DDBJ databases">
        <title>A draft genome assembly of the solar-powered sea slug Elysia chlorotica.</title>
        <authorList>
            <person name="Cai H."/>
            <person name="Li Q."/>
            <person name="Fang X."/>
            <person name="Li J."/>
            <person name="Curtis N.E."/>
            <person name="Altenburger A."/>
            <person name="Shibata T."/>
            <person name="Feng M."/>
            <person name="Maeda T."/>
            <person name="Schwartz J.A."/>
            <person name="Shigenobu S."/>
            <person name="Lundholm N."/>
            <person name="Nishiyama T."/>
            <person name="Yang H."/>
            <person name="Hasebe M."/>
            <person name="Li S."/>
            <person name="Pierce S.K."/>
            <person name="Wang J."/>
        </authorList>
    </citation>
    <scope>NUCLEOTIDE SEQUENCE [LARGE SCALE GENOMIC DNA]</scope>
    <source>
        <strain evidence="12">EC2010</strain>
        <tissue evidence="12">Whole organism of an adult</tissue>
    </source>
</reference>
<dbReference type="InterPro" id="IPR014001">
    <property type="entry name" value="Helicase_ATP-bd"/>
</dbReference>
<feature type="region of interest" description="Disordered" evidence="8">
    <location>
        <begin position="16"/>
        <end position="100"/>
    </location>
</feature>
<dbReference type="InterPro" id="IPR011545">
    <property type="entry name" value="DEAD/DEAH_box_helicase_dom"/>
</dbReference>
<dbReference type="InterPro" id="IPR001650">
    <property type="entry name" value="Helicase_C-like"/>
</dbReference>
<evidence type="ECO:0000313" key="12">
    <source>
        <dbReference type="EMBL" id="RUS76261.1"/>
    </source>
</evidence>
<evidence type="ECO:0000256" key="5">
    <source>
        <dbReference type="ARBA" id="ARBA00022884"/>
    </source>
</evidence>
<feature type="compositionally biased region" description="Polar residues" evidence="8">
    <location>
        <begin position="365"/>
        <end position="374"/>
    </location>
</feature>
<name>A0A433T408_ELYCH</name>
<evidence type="ECO:0000256" key="2">
    <source>
        <dbReference type="ARBA" id="ARBA00022801"/>
    </source>
</evidence>
<evidence type="ECO:0000256" key="8">
    <source>
        <dbReference type="SAM" id="MobiDB-lite"/>
    </source>
</evidence>
<dbReference type="PROSITE" id="PS51195">
    <property type="entry name" value="Q_MOTIF"/>
    <property type="match status" value="1"/>
</dbReference>
<dbReference type="CDD" id="cd18787">
    <property type="entry name" value="SF2_C_DEAD"/>
    <property type="match status" value="1"/>
</dbReference>
<comment type="domain">
    <text evidence="7">The Q motif is unique to and characteristic of the DEAD box family of RNA helicases and controls ATP binding and hydrolysis.</text>
</comment>
<comment type="function">
    <text evidence="7">RNA helicase.</text>
</comment>
<dbReference type="SMART" id="SM00490">
    <property type="entry name" value="HELICc"/>
    <property type="match status" value="1"/>
</dbReference>
<dbReference type="Pfam" id="PF00270">
    <property type="entry name" value="DEAD"/>
    <property type="match status" value="1"/>
</dbReference>
<gene>
    <name evidence="12" type="ORF">EGW08_015976</name>
</gene>
<dbReference type="PANTHER" id="PTHR24031">
    <property type="entry name" value="RNA HELICASE"/>
    <property type="match status" value="1"/>
</dbReference>
<dbReference type="SMART" id="SM00487">
    <property type="entry name" value="DEXDc"/>
    <property type="match status" value="1"/>
</dbReference>
<dbReference type="EC" id="3.6.4.13" evidence="7"/>
<comment type="similarity">
    <text evidence="7">Belongs to the DEAD box helicase family.</text>
</comment>
<evidence type="ECO:0000256" key="7">
    <source>
        <dbReference type="RuleBase" id="RU365068"/>
    </source>
</evidence>
<dbReference type="Gene3D" id="3.40.50.300">
    <property type="entry name" value="P-loop containing nucleotide triphosphate hydrolases"/>
    <property type="match status" value="2"/>
</dbReference>
<dbReference type="InterPro" id="IPR027417">
    <property type="entry name" value="P-loop_NTPase"/>
</dbReference>
<evidence type="ECO:0000259" key="10">
    <source>
        <dbReference type="PROSITE" id="PS51194"/>
    </source>
</evidence>
<comment type="catalytic activity">
    <reaction evidence="7">
        <text>ATP + H2O = ADP + phosphate + H(+)</text>
        <dbReference type="Rhea" id="RHEA:13065"/>
        <dbReference type="ChEBI" id="CHEBI:15377"/>
        <dbReference type="ChEBI" id="CHEBI:15378"/>
        <dbReference type="ChEBI" id="CHEBI:30616"/>
        <dbReference type="ChEBI" id="CHEBI:43474"/>
        <dbReference type="ChEBI" id="CHEBI:456216"/>
        <dbReference type="EC" id="3.6.4.13"/>
    </reaction>
</comment>
<dbReference type="PROSITE" id="PS51194">
    <property type="entry name" value="HELICASE_CTER"/>
    <property type="match status" value="1"/>
</dbReference>
<feature type="domain" description="Helicase ATP-binding" evidence="9">
    <location>
        <begin position="165"/>
        <end position="339"/>
    </location>
</feature>
<dbReference type="GO" id="GO:0003724">
    <property type="term" value="F:RNA helicase activity"/>
    <property type="evidence" value="ECO:0007669"/>
    <property type="project" value="UniProtKB-EC"/>
</dbReference>
<feature type="region of interest" description="Disordered" evidence="8">
    <location>
        <begin position="343"/>
        <end position="374"/>
    </location>
</feature>
<dbReference type="Pfam" id="PF00271">
    <property type="entry name" value="Helicase_C"/>
    <property type="match status" value="1"/>
</dbReference>
<keyword evidence="1 7" id="KW-0547">Nucleotide-binding</keyword>
<evidence type="ECO:0000259" key="9">
    <source>
        <dbReference type="PROSITE" id="PS51192"/>
    </source>
</evidence>